<reference evidence="2 3" key="1">
    <citation type="journal article" date="2011" name="Int. J. Syst. Evol. Microbiol.">
        <title>Hymenobacter yonginensis sp. nov., isolated from a mesotrophic artificial lake.</title>
        <authorList>
            <person name="Joung Y."/>
            <person name="Cho S.H."/>
            <person name="Kim H."/>
            <person name="Kim S.B."/>
            <person name="Joh K."/>
        </authorList>
    </citation>
    <scope>NUCLEOTIDE SEQUENCE [LARGE SCALE GENOMIC DNA]</scope>
    <source>
        <strain evidence="2 3">KCTC 22745</strain>
    </source>
</reference>
<dbReference type="Pfam" id="PF07883">
    <property type="entry name" value="Cupin_2"/>
    <property type="match status" value="2"/>
</dbReference>
<sequence length="337" mass="36832">MCALPLLDWAWPVAAQTAPSPAGLVVRAGQSRFGIPTPFHGINPNDLKLSARDTSGALAFFDYTGLEPAGPSLHRHLAQDEIFYVAEGEYLFQLGERKLLLQAGDTVFLPRQLPHTWVQRSARGQLLYWLLPAGRLEEFFVYMSRQQAPLSPDALARVNAEHGLQNVGPGLSPTEHYELSAEFAAGFVVRAGTARPPHGQTQLGPSANSLKVAAQDTGGAFSLFEYRGAERGGPPLHVHPHQDETFYVLSGTYRFRVGEAEHTLSAGDFVFLPRNVPHTFAQLTDTGRLLYGFQPAGHMEDFFRAAAAFQVPPTPAQAAALFARHDMRVVGPPLAFR</sequence>
<dbReference type="InterPro" id="IPR013096">
    <property type="entry name" value="Cupin_2"/>
</dbReference>
<feature type="domain" description="Cupin type-2" evidence="1">
    <location>
        <begin position="232"/>
        <end position="286"/>
    </location>
</feature>
<dbReference type="PANTHER" id="PTHR36440:SF1">
    <property type="entry name" value="PUTATIVE (AFU_ORTHOLOGUE AFUA_8G07350)-RELATED"/>
    <property type="match status" value="1"/>
</dbReference>
<dbReference type="PANTHER" id="PTHR36440">
    <property type="entry name" value="PUTATIVE (AFU_ORTHOLOGUE AFUA_8G07350)-RELATED"/>
    <property type="match status" value="1"/>
</dbReference>
<accession>A0ABY7PT63</accession>
<evidence type="ECO:0000259" key="1">
    <source>
        <dbReference type="Pfam" id="PF07883"/>
    </source>
</evidence>
<dbReference type="InterPro" id="IPR053146">
    <property type="entry name" value="QDO-like"/>
</dbReference>
<dbReference type="RefSeq" id="WP_270128631.1">
    <property type="nucleotide sequence ID" value="NZ_CP115396.1"/>
</dbReference>
<evidence type="ECO:0000313" key="3">
    <source>
        <dbReference type="Proteomes" id="UP001211872"/>
    </source>
</evidence>
<organism evidence="2 3">
    <name type="scientific">Hymenobacter yonginensis</name>
    <dbReference type="NCBI Taxonomy" id="748197"/>
    <lineage>
        <taxon>Bacteria</taxon>
        <taxon>Pseudomonadati</taxon>
        <taxon>Bacteroidota</taxon>
        <taxon>Cytophagia</taxon>
        <taxon>Cytophagales</taxon>
        <taxon>Hymenobacteraceae</taxon>
        <taxon>Hymenobacter</taxon>
    </lineage>
</organism>
<dbReference type="InterPro" id="IPR014710">
    <property type="entry name" value="RmlC-like_jellyroll"/>
</dbReference>
<dbReference type="Gene3D" id="2.60.120.10">
    <property type="entry name" value="Jelly Rolls"/>
    <property type="match status" value="2"/>
</dbReference>
<feature type="domain" description="Cupin type-2" evidence="1">
    <location>
        <begin position="71"/>
        <end position="121"/>
    </location>
</feature>
<keyword evidence="3" id="KW-1185">Reference proteome</keyword>
<dbReference type="InterPro" id="IPR011051">
    <property type="entry name" value="RmlC_Cupin_sf"/>
</dbReference>
<evidence type="ECO:0000313" key="2">
    <source>
        <dbReference type="EMBL" id="WBO86039.1"/>
    </source>
</evidence>
<protein>
    <submittedName>
        <fullName evidence="2">Cupin domain-containing protein</fullName>
    </submittedName>
</protein>
<proteinExistence type="predicted"/>
<name>A0ABY7PT63_9BACT</name>
<gene>
    <name evidence="2" type="ORF">O9Z63_07235</name>
</gene>
<dbReference type="Proteomes" id="UP001211872">
    <property type="component" value="Chromosome"/>
</dbReference>
<dbReference type="EMBL" id="CP115396">
    <property type="protein sequence ID" value="WBO86039.1"/>
    <property type="molecule type" value="Genomic_DNA"/>
</dbReference>
<dbReference type="SUPFAM" id="SSF51182">
    <property type="entry name" value="RmlC-like cupins"/>
    <property type="match status" value="1"/>
</dbReference>